<gene>
    <name evidence="1" type="ORF">GCM10011572_43690</name>
    <name evidence="2" type="ORF">GM672_22355</name>
</gene>
<dbReference type="AlphaFoldDB" id="A0A6I3T1M9"/>
<reference evidence="1" key="1">
    <citation type="journal article" date="2014" name="Int. J. Syst. Evol. Microbiol.">
        <title>Complete genome of a new Firmicutes species belonging to the dominant human colonic microbiota ('Ruminococcus bicirculans') reveals two chromosomes and a selective capacity to utilize plant glucans.</title>
        <authorList>
            <consortium name="NISC Comparative Sequencing Program"/>
            <person name="Wegmann U."/>
            <person name="Louis P."/>
            <person name="Goesmann A."/>
            <person name="Henrissat B."/>
            <person name="Duncan S.H."/>
            <person name="Flint H.J."/>
        </authorList>
    </citation>
    <scope>NUCLEOTIDE SEQUENCE</scope>
    <source>
        <strain evidence="1">CGMCC 1.15931</strain>
    </source>
</reference>
<dbReference type="RefSeq" id="WP_155472738.1">
    <property type="nucleotide sequence ID" value="NZ_BMKG01000023.1"/>
</dbReference>
<evidence type="ECO:0000313" key="3">
    <source>
        <dbReference type="Proteomes" id="UP000430634"/>
    </source>
</evidence>
<protein>
    <submittedName>
        <fullName evidence="2">Uncharacterized protein</fullName>
    </submittedName>
</protein>
<dbReference type="EMBL" id="WNKZ01000086">
    <property type="protein sequence ID" value="MTV55471.1"/>
    <property type="molecule type" value="Genomic_DNA"/>
</dbReference>
<reference evidence="4" key="2">
    <citation type="journal article" date="2019" name="Int. J. Syst. Evol. Microbiol.">
        <title>The Global Catalogue of Microorganisms (GCM) 10K type strain sequencing project: providing services to taxonomists for standard genome sequencing and annotation.</title>
        <authorList>
            <consortium name="The Broad Institute Genomics Platform"/>
            <consortium name="The Broad Institute Genome Sequencing Center for Infectious Disease"/>
            <person name="Wu L."/>
            <person name="Ma J."/>
        </authorList>
    </citation>
    <scope>NUCLEOTIDE SEQUENCE [LARGE SCALE GENOMIC DNA]</scope>
    <source>
        <strain evidence="4">CGMCC 1.15931</strain>
    </source>
</reference>
<keyword evidence="4" id="KW-1185">Reference proteome</keyword>
<evidence type="ECO:0000313" key="1">
    <source>
        <dbReference type="EMBL" id="GGC17621.1"/>
    </source>
</evidence>
<organism evidence="2 3">
    <name type="scientific">Pseudoduganella buxea</name>
    <dbReference type="NCBI Taxonomy" id="1949069"/>
    <lineage>
        <taxon>Bacteria</taxon>
        <taxon>Pseudomonadati</taxon>
        <taxon>Pseudomonadota</taxon>
        <taxon>Betaproteobacteria</taxon>
        <taxon>Burkholderiales</taxon>
        <taxon>Oxalobacteraceae</taxon>
        <taxon>Telluria group</taxon>
        <taxon>Pseudoduganella</taxon>
    </lineage>
</organism>
<proteinExistence type="predicted"/>
<name>A0A6I3T1M9_9BURK</name>
<comment type="caution">
    <text evidence="2">The sequence shown here is derived from an EMBL/GenBank/DDBJ whole genome shotgun (WGS) entry which is preliminary data.</text>
</comment>
<reference evidence="2 3" key="3">
    <citation type="submission" date="2019-11" db="EMBL/GenBank/DDBJ databases">
        <title>Type strains purchased from KCTC, JCM and DSMZ.</title>
        <authorList>
            <person name="Lu H."/>
        </authorList>
    </citation>
    <scope>NUCLEOTIDE SEQUENCE [LARGE SCALE GENOMIC DNA]</scope>
    <source>
        <strain evidence="2 3">KCTC 52429</strain>
    </source>
</reference>
<evidence type="ECO:0000313" key="2">
    <source>
        <dbReference type="EMBL" id="MTV55471.1"/>
    </source>
</evidence>
<reference evidence="1" key="4">
    <citation type="submission" date="2024-05" db="EMBL/GenBank/DDBJ databases">
        <authorList>
            <person name="Sun Q."/>
            <person name="Zhou Y."/>
        </authorList>
    </citation>
    <scope>NUCLEOTIDE SEQUENCE</scope>
    <source>
        <strain evidence="1">CGMCC 1.15931</strain>
    </source>
</reference>
<evidence type="ECO:0000313" key="4">
    <source>
        <dbReference type="Proteomes" id="UP000622638"/>
    </source>
</evidence>
<sequence length="50" mass="5623">MSATPFRVADAPAIVIADAYKRFVPVLKARLRRLFETWGANYVDGRFPPA</sequence>
<dbReference type="Proteomes" id="UP000622638">
    <property type="component" value="Unassembled WGS sequence"/>
</dbReference>
<dbReference type="EMBL" id="BMKG01000023">
    <property type="protein sequence ID" value="GGC17621.1"/>
    <property type="molecule type" value="Genomic_DNA"/>
</dbReference>
<accession>A0A6I3T1M9</accession>
<dbReference type="Proteomes" id="UP000430634">
    <property type="component" value="Unassembled WGS sequence"/>
</dbReference>